<organism evidence="1 2">
    <name type="scientific">Bradyrhizobium retamae</name>
    <dbReference type="NCBI Taxonomy" id="1300035"/>
    <lineage>
        <taxon>Bacteria</taxon>
        <taxon>Pseudomonadati</taxon>
        <taxon>Pseudomonadota</taxon>
        <taxon>Alphaproteobacteria</taxon>
        <taxon>Hyphomicrobiales</taxon>
        <taxon>Nitrobacteraceae</taxon>
        <taxon>Bradyrhizobium</taxon>
    </lineage>
</organism>
<dbReference type="AlphaFoldDB" id="A0A0R3NDH1"/>
<gene>
    <name evidence="1" type="ORF">CQ13_01445</name>
</gene>
<keyword evidence="2" id="KW-1185">Reference proteome</keyword>
<dbReference type="OrthoDB" id="962952at2"/>
<evidence type="ECO:0000313" key="1">
    <source>
        <dbReference type="EMBL" id="KRR30344.1"/>
    </source>
</evidence>
<reference evidence="1 2" key="1">
    <citation type="submission" date="2014-03" db="EMBL/GenBank/DDBJ databases">
        <title>Bradyrhizobium valentinum sp. nov., isolated from effective nodules of Lupinus mariae-josephae, a lupine endemic of basic-lime soils in Eastern Spain.</title>
        <authorList>
            <person name="Duran D."/>
            <person name="Rey L."/>
            <person name="Navarro A."/>
            <person name="Busquets A."/>
            <person name="Imperial J."/>
            <person name="Ruiz-Argueso T."/>
        </authorList>
    </citation>
    <scope>NUCLEOTIDE SEQUENCE [LARGE SCALE GENOMIC DNA]</scope>
    <source>
        <strain evidence="1 2">Ro19</strain>
    </source>
</reference>
<name>A0A0R3NDH1_9BRAD</name>
<sequence>MDPDRDLEQLSRDQLVAEVKRLRAGIRAHRDSTGHDLCWHHPNLWGLLPERLTPEVAVPPWPKFLRGCLRYREALDRELPDAPSADFEYTKDEP</sequence>
<proteinExistence type="predicted"/>
<dbReference type="EMBL" id="LLYA01000001">
    <property type="protein sequence ID" value="KRR30344.1"/>
    <property type="molecule type" value="Genomic_DNA"/>
</dbReference>
<protein>
    <submittedName>
        <fullName evidence="1">Uncharacterized protein</fullName>
    </submittedName>
</protein>
<accession>A0A0R3NDH1</accession>
<comment type="caution">
    <text evidence="1">The sequence shown here is derived from an EMBL/GenBank/DDBJ whole genome shotgun (WGS) entry which is preliminary data.</text>
</comment>
<dbReference type="RefSeq" id="WP_057841227.1">
    <property type="nucleotide sequence ID" value="NZ_LLYA01000001.1"/>
</dbReference>
<evidence type="ECO:0000313" key="2">
    <source>
        <dbReference type="Proteomes" id="UP000052023"/>
    </source>
</evidence>
<dbReference type="Proteomes" id="UP000052023">
    <property type="component" value="Unassembled WGS sequence"/>
</dbReference>